<dbReference type="AlphaFoldDB" id="A0A173Y867"/>
<dbReference type="Proteomes" id="UP000095746">
    <property type="component" value="Unassembled WGS sequence"/>
</dbReference>
<evidence type="ECO:0000313" key="1">
    <source>
        <dbReference type="EMBL" id="CUN59760.1"/>
    </source>
</evidence>
<dbReference type="EMBL" id="CYZT01000004">
    <property type="protein sequence ID" value="CUN59760.1"/>
    <property type="molecule type" value="Genomic_DNA"/>
</dbReference>
<proteinExistence type="predicted"/>
<name>A0A173Y867_FLAPL</name>
<protein>
    <recommendedName>
        <fullName evidence="3">Minor capsid protein</fullName>
    </recommendedName>
</protein>
<reference evidence="1 2" key="1">
    <citation type="submission" date="2015-09" db="EMBL/GenBank/DDBJ databases">
        <authorList>
            <consortium name="Pathogen Informatics"/>
        </authorList>
    </citation>
    <scope>NUCLEOTIDE SEQUENCE [LARGE SCALE GENOMIC DNA]</scope>
    <source>
        <strain evidence="1 2">2789STDY5608854</strain>
    </source>
</reference>
<accession>A0A173Y867</accession>
<gene>
    <name evidence="1" type="ORF">ERS852411_00166</name>
</gene>
<evidence type="ECO:0000313" key="2">
    <source>
        <dbReference type="Proteomes" id="UP000095746"/>
    </source>
</evidence>
<organism evidence="1 2">
    <name type="scientific">Flavonifractor plautii</name>
    <name type="common">Fusobacterium plautii</name>
    <dbReference type="NCBI Taxonomy" id="292800"/>
    <lineage>
        <taxon>Bacteria</taxon>
        <taxon>Bacillati</taxon>
        <taxon>Bacillota</taxon>
        <taxon>Clostridia</taxon>
        <taxon>Eubacteriales</taxon>
        <taxon>Oscillospiraceae</taxon>
        <taxon>Flavonifractor</taxon>
    </lineage>
</organism>
<sequence length="144" mass="15909">MSILQALQDFLEGYEGMELRPLGEILTDLTRAAPPSYSLAPAGGGTATQDVVGNRYYPSRYHFFALECAGDEADRAENYDFLESLASWLEDQEDQGNYPELPGRYSVEGIAVQYATLYDISQNGAGLYQVQIELTIKKEVVPNG</sequence>
<evidence type="ECO:0008006" key="3">
    <source>
        <dbReference type="Google" id="ProtNLM"/>
    </source>
</evidence>